<name>A3ZV38_9BACT</name>
<evidence type="ECO:0000313" key="1">
    <source>
        <dbReference type="EMBL" id="EAQ79606.1"/>
    </source>
</evidence>
<dbReference type="HOGENOM" id="CLU_3420831_0_0_0"/>
<protein>
    <submittedName>
        <fullName evidence="1">Uncharacterized protein</fullName>
    </submittedName>
</protein>
<evidence type="ECO:0000313" key="2">
    <source>
        <dbReference type="Proteomes" id="UP000004358"/>
    </source>
</evidence>
<sequence length="24" mass="2672">MKRFFCSSIASCKLGQDPSSLIPR</sequence>
<gene>
    <name evidence="1" type="ORF">DSM3645_03983</name>
</gene>
<dbReference type="EMBL" id="AANZ01000014">
    <property type="protein sequence ID" value="EAQ79606.1"/>
    <property type="molecule type" value="Genomic_DNA"/>
</dbReference>
<proteinExistence type="predicted"/>
<reference evidence="1 2" key="1">
    <citation type="submission" date="2006-02" db="EMBL/GenBank/DDBJ databases">
        <authorList>
            <person name="Amann R."/>
            <person name="Ferriera S."/>
            <person name="Johnson J."/>
            <person name="Kravitz S."/>
            <person name="Halpern A."/>
            <person name="Remington K."/>
            <person name="Beeson K."/>
            <person name="Tran B."/>
            <person name="Rogers Y.-H."/>
            <person name="Friedman R."/>
            <person name="Venter J.C."/>
        </authorList>
    </citation>
    <scope>NUCLEOTIDE SEQUENCE [LARGE SCALE GENOMIC DNA]</scope>
    <source>
        <strain evidence="1 2">DSM 3645</strain>
    </source>
</reference>
<dbReference type="AlphaFoldDB" id="A3ZV38"/>
<organism evidence="1 2">
    <name type="scientific">Blastopirellula marina DSM 3645</name>
    <dbReference type="NCBI Taxonomy" id="314230"/>
    <lineage>
        <taxon>Bacteria</taxon>
        <taxon>Pseudomonadati</taxon>
        <taxon>Planctomycetota</taxon>
        <taxon>Planctomycetia</taxon>
        <taxon>Pirellulales</taxon>
        <taxon>Pirellulaceae</taxon>
        <taxon>Blastopirellula</taxon>
    </lineage>
</organism>
<dbReference type="Proteomes" id="UP000004358">
    <property type="component" value="Unassembled WGS sequence"/>
</dbReference>
<accession>A3ZV38</accession>
<comment type="caution">
    <text evidence="1">The sequence shown here is derived from an EMBL/GenBank/DDBJ whole genome shotgun (WGS) entry which is preliminary data.</text>
</comment>